<protein>
    <submittedName>
        <fullName evidence="2">Uncharacterized protein</fullName>
    </submittedName>
</protein>
<accession>A0A0U5GC55</accession>
<sequence length="168" mass="19323">MHLHKISSGDFVRFQLVPIGVECCPRWFKARDIPPETEVKARRYIYEPVPMKDVELADIPLRHLLKPGPHFDNFWLSTFPKKIRDPLVRLPGPDGQHVIGWGIRVNECLNWTMILLSILTILLVTCASVIIYATITTDNSSAFAFGAFMVAMLTVYLNYQYFAWREAI</sequence>
<dbReference type="STRING" id="454130.A0A0U5GC55"/>
<proteinExistence type="predicted"/>
<keyword evidence="1" id="KW-0472">Membrane</keyword>
<feature type="transmembrane region" description="Helical" evidence="1">
    <location>
        <begin position="141"/>
        <end position="159"/>
    </location>
</feature>
<dbReference type="AlphaFoldDB" id="A0A0U5GC55"/>
<evidence type="ECO:0000256" key="1">
    <source>
        <dbReference type="SAM" id="Phobius"/>
    </source>
</evidence>
<feature type="transmembrane region" description="Helical" evidence="1">
    <location>
        <begin position="113"/>
        <end position="135"/>
    </location>
</feature>
<dbReference type="OrthoDB" id="4500628at2759"/>
<keyword evidence="1" id="KW-1133">Transmembrane helix</keyword>
<keyword evidence="3" id="KW-1185">Reference proteome</keyword>
<organism evidence="2 3">
    <name type="scientific">Aspergillus calidoustus</name>
    <dbReference type="NCBI Taxonomy" id="454130"/>
    <lineage>
        <taxon>Eukaryota</taxon>
        <taxon>Fungi</taxon>
        <taxon>Dikarya</taxon>
        <taxon>Ascomycota</taxon>
        <taxon>Pezizomycotina</taxon>
        <taxon>Eurotiomycetes</taxon>
        <taxon>Eurotiomycetidae</taxon>
        <taxon>Eurotiales</taxon>
        <taxon>Aspergillaceae</taxon>
        <taxon>Aspergillus</taxon>
        <taxon>Aspergillus subgen. Nidulantes</taxon>
    </lineage>
</organism>
<dbReference type="Proteomes" id="UP000054771">
    <property type="component" value="Unassembled WGS sequence"/>
</dbReference>
<evidence type="ECO:0000313" key="3">
    <source>
        <dbReference type="Proteomes" id="UP000054771"/>
    </source>
</evidence>
<dbReference type="EMBL" id="CDMC01000013">
    <property type="protein sequence ID" value="CEL09203.1"/>
    <property type="molecule type" value="Genomic_DNA"/>
</dbReference>
<dbReference type="OMA" id="INERFNW"/>
<keyword evidence="1" id="KW-0812">Transmembrane</keyword>
<name>A0A0U5GC55_ASPCI</name>
<gene>
    <name evidence="2" type="ORF">ASPCAL12342</name>
</gene>
<evidence type="ECO:0000313" key="2">
    <source>
        <dbReference type="EMBL" id="CEL09203.1"/>
    </source>
</evidence>
<reference evidence="3" key="1">
    <citation type="journal article" date="2016" name="Genome Announc.">
        <title>Draft genome sequences of fungus Aspergillus calidoustus.</title>
        <authorList>
            <person name="Horn F."/>
            <person name="Linde J."/>
            <person name="Mattern D.J."/>
            <person name="Walther G."/>
            <person name="Guthke R."/>
            <person name="Scherlach K."/>
            <person name="Martin K."/>
            <person name="Brakhage A.A."/>
            <person name="Petzke L."/>
            <person name="Valiante V."/>
        </authorList>
    </citation>
    <scope>NUCLEOTIDE SEQUENCE [LARGE SCALE GENOMIC DNA]</scope>
    <source>
        <strain evidence="3">SF006504</strain>
    </source>
</reference>